<keyword evidence="4" id="KW-1185">Reference proteome</keyword>
<reference evidence="3 4" key="1">
    <citation type="submission" date="2023-01" db="EMBL/GenBank/DDBJ databases">
        <title>Novel species of the genus Asticcacaulis isolated from rivers.</title>
        <authorList>
            <person name="Lu H."/>
        </authorList>
    </citation>
    <scope>NUCLEOTIDE SEQUENCE [LARGE SCALE GENOMIC DNA]</scope>
    <source>
        <strain evidence="3 4">DXS10W</strain>
    </source>
</reference>
<feature type="signal peptide" evidence="1">
    <location>
        <begin position="1"/>
        <end position="21"/>
    </location>
</feature>
<evidence type="ECO:0000259" key="2">
    <source>
        <dbReference type="Pfam" id="PF09423"/>
    </source>
</evidence>
<dbReference type="InterPro" id="IPR018946">
    <property type="entry name" value="PhoD-like_MPP"/>
</dbReference>
<dbReference type="InterPro" id="IPR029052">
    <property type="entry name" value="Metallo-depent_PP-like"/>
</dbReference>
<dbReference type="Pfam" id="PF09423">
    <property type="entry name" value="PhoD"/>
    <property type="match status" value="1"/>
</dbReference>
<protein>
    <submittedName>
        <fullName evidence="3">Alkaline phosphatase D family protein</fullName>
    </submittedName>
</protein>
<name>A0ABT5IBS7_9CAUL</name>
<sequence length="339" mass="37592">MTPTRRAVTAALSGMGLGSLAAPLTTATAQPGTPIRRIAILGCIRQKKPVPALVAYAAAKADLNLWIGDAVYVDTKDDPAAFTEAYAQLASKPGFAELRAQGVHMATWDDHDYGANDADSTYPLKAVSKTAFQRFWNLETDTSAPDDGVYNSRLFTFGARRLHVIMLDVRWHRDAPDGHGDMLGEAQWRWLDERLAVAADLTLIVSGTQILLTAGTGSETWEDYPRARDRLFEMIRKHRREGVVFITGDQHYGEVARARGALGYDAVELQFCGLNQIEKPEKNLYRVSPVSTTLHAMCLLDIQWEADDYNTPHILYRVSDSQTGATDISYRLNFSELTL</sequence>
<proteinExistence type="predicted"/>
<dbReference type="PANTHER" id="PTHR33987">
    <property type="entry name" value="CALCINEURIN-LIKE METALLO-PHOSPHOESTERASE SUPERFAMILY PROTEIN"/>
    <property type="match status" value="1"/>
</dbReference>
<gene>
    <name evidence="3" type="ORF">PQU94_04015</name>
</gene>
<accession>A0ABT5IBS7</accession>
<comment type="caution">
    <text evidence="3">The sequence shown here is derived from an EMBL/GenBank/DDBJ whole genome shotgun (WGS) entry which is preliminary data.</text>
</comment>
<organism evidence="3 4">
    <name type="scientific">Asticcacaulis currens</name>
    <dbReference type="NCBI Taxonomy" id="2984210"/>
    <lineage>
        <taxon>Bacteria</taxon>
        <taxon>Pseudomonadati</taxon>
        <taxon>Pseudomonadota</taxon>
        <taxon>Alphaproteobacteria</taxon>
        <taxon>Caulobacterales</taxon>
        <taxon>Caulobacteraceae</taxon>
        <taxon>Asticcacaulis</taxon>
    </lineage>
</organism>
<evidence type="ECO:0000256" key="1">
    <source>
        <dbReference type="SAM" id="SignalP"/>
    </source>
</evidence>
<dbReference type="PANTHER" id="PTHR33987:SF1">
    <property type="entry name" value="CALCINEURIN-LIKE METALLO-PHOSPHOESTERASE SUPERFAMILY PROTEIN"/>
    <property type="match status" value="1"/>
</dbReference>
<dbReference type="SUPFAM" id="SSF56300">
    <property type="entry name" value="Metallo-dependent phosphatases"/>
    <property type="match status" value="1"/>
</dbReference>
<dbReference type="Gene3D" id="3.60.21.70">
    <property type="entry name" value="PhoD-like phosphatase"/>
    <property type="match status" value="1"/>
</dbReference>
<dbReference type="CDD" id="cd07389">
    <property type="entry name" value="MPP_PhoD"/>
    <property type="match status" value="1"/>
</dbReference>
<keyword evidence="1" id="KW-0732">Signal</keyword>
<dbReference type="Proteomes" id="UP001216595">
    <property type="component" value="Unassembled WGS sequence"/>
</dbReference>
<evidence type="ECO:0000313" key="4">
    <source>
        <dbReference type="Proteomes" id="UP001216595"/>
    </source>
</evidence>
<evidence type="ECO:0000313" key="3">
    <source>
        <dbReference type="EMBL" id="MDC7693447.1"/>
    </source>
</evidence>
<feature type="chain" id="PRO_5046390017" evidence="1">
    <location>
        <begin position="22"/>
        <end position="339"/>
    </location>
</feature>
<dbReference type="RefSeq" id="WP_272740211.1">
    <property type="nucleotide sequence ID" value="NZ_JAQQKW010000002.1"/>
</dbReference>
<feature type="domain" description="PhoD-like phosphatase metallophosphatase" evidence="2">
    <location>
        <begin position="80"/>
        <end position="257"/>
    </location>
</feature>
<dbReference type="InterPro" id="IPR038607">
    <property type="entry name" value="PhoD-like_sf"/>
</dbReference>
<dbReference type="EMBL" id="JAQQKW010000002">
    <property type="protein sequence ID" value="MDC7693447.1"/>
    <property type="molecule type" value="Genomic_DNA"/>
</dbReference>